<dbReference type="GO" id="GO:0016094">
    <property type="term" value="P:polyprenol biosynthetic process"/>
    <property type="evidence" value="ECO:0007669"/>
    <property type="project" value="TreeGrafter"/>
</dbReference>
<dbReference type="PANTHER" id="PTHR10291:SF0">
    <property type="entry name" value="DEHYDRODOLICHYL DIPHOSPHATE SYNTHASE 2"/>
    <property type="match status" value="1"/>
</dbReference>
<feature type="binding site" evidence="2">
    <location>
        <position position="174"/>
    </location>
    <ligand>
        <name>substrate</name>
    </ligand>
</feature>
<dbReference type="InterPro" id="IPR001441">
    <property type="entry name" value="UPP_synth-like"/>
</dbReference>
<dbReference type="NCBIfam" id="TIGR00055">
    <property type="entry name" value="uppS"/>
    <property type="match status" value="1"/>
</dbReference>
<dbReference type="PANTHER" id="PTHR10291">
    <property type="entry name" value="DEHYDRODOLICHYL DIPHOSPHATE SYNTHASE FAMILY MEMBER"/>
    <property type="match status" value="1"/>
</dbReference>
<dbReference type="Proteomes" id="UP000178721">
    <property type="component" value="Unassembled WGS sequence"/>
</dbReference>
<feature type="active site" description="Proton acceptor" evidence="2">
    <location>
        <position position="61"/>
    </location>
</feature>
<dbReference type="GO" id="GO:0045547">
    <property type="term" value="F:ditrans,polycis-polyprenyl diphosphate synthase [(2E,6E)-farnesyl diphosphate specific] activity"/>
    <property type="evidence" value="ECO:0007669"/>
    <property type="project" value="TreeGrafter"/>
</dbReference>
<dbReference type="HAMAP" id="MF_01139">
    <property type="entry name" value="ISPT"/>
    <property type="match status" value="1"/>
</dbReference>
<feature type="binding site" evidence="2">
    <location>
        <position position="30"/>
    </location>
    <ligand>
        <name>substrate</name>
    </ligand>
</feature>
<comment type="similarity">
    <text evidence="2">Belongs to the UPP synthase family.</text>
</comment>
<comment type="caution">
    <text evidence="3">The sequence shown here is derived from an EMBL/GenBank/DDBJ whole genome shotgun (WGS) entry which is preliminary data.</text>
</comment>
<dbReference type="CDD" id="cd00475">
    <property type="entry name" value="Cis_IPPS"/>
    <property type="match status" value="1"/>
</dbReference>
<keyword evidence="2" id="KW-0479">Metal-binding</keyword>
<feature type="binding site" evidence="2">
    <location>
        <position position="62"/>
    </location>
    <ligand>
        <name>substrate</name>
    </ligand>
</feature>
<feature type="binding site" evidence="2">
    <location>
        <position position="18"/>
    </location>
    <ligand>
        <name>substrate</name>
    </ligand>
</feature>
<evidence type="ECO:0000313" key="3">
    <source>
        <dbReference type="EMBL" id="OGZ20290.1"/>
    </source>
</evidence>
<proteinExistence type="inferred from homology"/>
<reference evidence="3 4" key="1">
    <citation type="journal article" date="2016" name="Nat. Commun.">
        <title>Thousands of microbial genomes shed light on interconnected biogeochemical processes in an aquifer system.</title>
        <authorList>
            <person name="Anantharaman K."/>
            <person name="Brown C.T."/>
            <person name="Hug L.A."/>
            <person name="Sharon I."/>
            <person name="Castelle C.J."/>
            <person name="Probst A.J."/>
            <person name="Thomas B.C."/>
            <person name="Singh A."/>
            <person name="Wilkins M.J."/>
            <person name="Karaoz U."/>
            <person name="Brodie E.L."/>
            <person name="Williams K.H."/>
            <person name="Hubbard S.S."/>
            <person name="Banfield J.F."/>
        </authorList>
    </citation>
    <scope>NUCLEOTIDE SEQUENCE [LARGE SCALE GENOMIC DNA]</scope>
</reference>
<feature type="binding site" evidence="2">
    <location>
        <begin position="58"/>
        <end position="60"/>
    </location>
    <ligand>
        <name>substrate</name>
    </ligand>
</feature>
<keyword evidence="1 2" id="KW-0808">Transferase</keyword>
<feature type="binding site" evidence="2">
    <location>
        <position position="193"/>
    </location>
    <ligand>
        <name>Mg(2+)</name>
        <dbReference type="ChEBI" id="CHEBI:18420"/>
    </ligand>
</feature>
<keyword evidence="2" id="KW-0460">Magnesium</keyword>
<dbReference type="GO" id="GO:0000287">
    <property type="term" value="F:magnesium ion binding"/>
    <property type="evidence" value="ECO:0007669"/>
    <property type="project" value="UniProtKB-UniRule"/>
</dbReference>
<dbReference type="EC" id="2.5.1.-" evidence="2"/>
<dbReference type="EMBL" id="MHMA01000018">
    <property type="protein sequence ID" value="OGZ20290.1"/>
    <property type="molecule type" value="Genomic_DNA"/>
</dbReference>
<gene>
    <name evidence="3" type="ORF">A2654_01855</name>
</gene>
<accession>A0A1G2E4J7</accession>
<feature type="binding site" evidence="2">
    <location>
        <position position="13"/>
    </location>
    <ligand>
        <name>Mg(2+)</name>
        <dbReference type="ChEBI" id="CHEBI:18420"/>
    </ligand>
</feature>
<protein>
    <recommendedName>
        <fullName evidence="2">Isoprenyl transferase</fullName>
        <ecNumber evidence="2">2.5.1.-</ecNumber>
    </recommendedName>
</protein>
<feature type="binding site" evidence="2">
    <location>
        <begin position="180"/>
        <end position="182"/>
    </location>
    <ligand>
        <name>substrate</name>
    </ligand>
</feature>
<feature type="binding site" evidence="2">
    <location>
        <begin position="14"/>
        <end position="17"/>
    </location>
    <ligand>
        <name>substrate</name>
    </ligand>
</feature>
<comment type="subunit">
    <text evidence="2">Homodimer.</text>
</comment>
<name>A0A1G2E4J7_9BACT</name>
<evidence type="ECO:0000256" key="2">
    <source>
        <dbReference type="HAMAP-Rule" id="MF_01139"/>
    </source>
</evidence>
<comment type="cofactor">
    <cofactor evidence="2">
        <name>Mg(2+)</name>
        <dbReference type="ChEBI" id="CHEBI:18420"/>
    </cofactor>
    <text evidence="2">Binds 2 magnesium ions per subunit.</text>
</comment>
<dbReference type="SUPFAM" id="SSF64005">
    <property type="entry name" value="Undecaprenyl diphosphate synthase"/>
    <property type="match status" value="1"/>
</dbReference>
<comment type="caution">
    <text evidence="2">Lacks conserved residue(s) required for the propagation of feature annotation.</text>
</comment>
<dbReference type="Pfam" id="PF01255">
    <property type="entry name" value="Prenyltransf"/>
    <property type="match status" value="1"/>
</dbReference>
<feature type="binding site" evidence="2">
    <location>
        <position position="64"/>
    </location>
    <ligand>
        <name>substrate</name>
    </ligand>
</feature>
<comment type="function">
    <text evidence="2">Catalyzes the condensation of isopentenyl diphosphate (IPP) with allylic pyrophosphates generating different type of terpenoids.</text>
</comment>
<sequence length="225" mass="26106">MSKIPHHLGIIMDGNRRWARTKGLPVFKGHVKGMETLKKIVRHCQNIGIKNLTVFAFSTENWQRPQREVGFLMNLCKKALSRDTKKLVENSIKVKIIGDKQKLPKGLVSSLEEMEESTKTNQDMTFNIALSYGGRAEIAEVMKNIIKKKIPPEKITEEVIAQNLWTSDLDLLIRTGKEQRLSNFLIWQAAYAELYFSDKYWPDFTEKDLDEALEDFTKRQRRHGK</sequence>
<organism evidence="3 4">
    <name type="scientific">Candidatus Nealsonbacteria bacterium RIFCSPHIGHO2_01_FULL_43_31</name>
    <dbReference type="NCBI Taxonomy" id="1801665"/>
    <lineage>
        <taxon>Bacteria</taxon>
        <taxon>Candidatus Nealsoniibacteriota</taxon>
    </lineage>
</organism>
<evidence type="ECO:0000313" key="4">
    <source>
        <dbReference type="Proteomes" id="UP000178721"/>
    </source>
</evidence>
<dbReference type="InterPro" id="IPR036424">
    <property type="entry name" value="UPP_synth-like_sf"/>
</dbReference>
<dbReference type="Gene3D" id="3.40.1180.10">
    <property type="entry name" value="Decaprenyl diphosphate synthase-like"/>
    <property type="match status" value="1"/>
</dbReference>
<dbReference type="FunFam" id="3.40.1180.10:FF:000001">
    <property type="entry name" value="(2E,6E)-farnesyl-diphosphate-specific ditrans,polycis-undecaprenyl-diphosphate synthase"/>
    <property type="match status" value="1"/>
</dbReference>
<dbReference type="AlphaFoldDB" id="A0A1G2E4J7"/>
<feature type="active site" evidence="2">
    <location>
        <position position="13"/>
    </location>
</feature>
<evidence type="ECO:0000256" key="1">
    <source>
        <dbReference type="ARBA" id="ARBA00022679"/>
    </source>
</evidence>